<dbReference type="AlphaFoldDB" id="A0A3B0PRQ3"/>
<feature type="non-terminal residue" evidence="10">
    <location>
        <position position="92"/>
    </location>
</feature>
<reference evidence="11" key="1">
    <citation type="submission" date="2018-06" db="EMBL/GenBank/DDBJ databases">
        <authorList>
            <consortium name="Pathogen Informatics"/>
        </authorList>
    </citation>
    <scope>NUCLEOTIDE SEQUENCE [LARGE SCALE GENOMIC DNA]</scope>
    <source>
        <strain evidence="11">NCTC10124</strain>
    </source>
</reference>
<evidence type="ECO:0000313" key="11">
    <source>
        <dbReference type="Proteomes" id="UP000259328"/>
    </source>
</evidence>
<evidence type="ECO:0000256" key="6">
    <source>
        <dbReference type="ARBA" id="ARBA00022692"/>
    </source>
</evidence>
<keyword evidence="4" id="KW-0762">Sugar transport</keyword>
<evidence type="ECO:0000256" key="4">
    <source>
        <dbReference type="ARBA" id="ARBA00022597"/>
    </source>
</evidence>
<dbReference type="GO" id="GO:0009401">
    <property type="term" value="P:phosphoenolpyruvate-dependent sugar phosphotransferase system"/>
    <property type="evidence" value="ECO:0007669"/>
    <property type="project" value="UniProtKB-KW"/>
</dbReference>
<keyword evidence="8 9" id="KW-0472">Membrane</keyword>
<evidence type="ECO:0000256" key="1">
    <source>
        <dbReference type="ARBA" id="ARBA00004651"/>
    </source>
</evidence>
<sequence length="92" mass="10397">MGHQQMLGLSIAYGIGRFFGRKEDSAETKKISNKIKIFEDNIFTQTILIFILFLVLILIAQFSSLPSNDPNTVNTIRFVNSDGAINPVYSQW</sequence>
<keyword evidence="5" id="KW-0598">Phosphotransferase system</keyword>
<organism evidence="10 11">
    <name type="scientific">Mycoplasmopsis synoviae</name>
    <name type="common">Mycoplasma synoviae</name>
    <dbReference type="NCBI Taxonomy" id="2109"/>
    <lineage>
        <taxon>Bacteria</taxon>
        <taxon>Bacillati</taxon>
        <taxon>Mycoplasmatota</taxon>
        <taxon>Mycoplasmoidales</taxon>
        <taxon>Metamycoplasmataceae</taxon>
        <taxon>Mycoplasmopsis</taxon>
    </lineage>
</organism>
<evidence type="ECO:0000256" key="2">
    <source>
        <dbReference type="ARBA" id="ARBA00022448"/>
    </source>
</evidence>
<keyword evidence="3" id="KW-1003">Cell membrane</keyword>
<evidence type="ECO:0000256" key="9">
    <source>
        <dbReference type="SAM" id="Phobius"/>
    </source>
</evidence>
<evidence type="ECO:0000256" key="5">
    <source>
        <dbReference type="ARBA" id="ARBA00022683"/>
    </source>
</evidence>
<keyword evidence="2" id="KW-0813">Transport</keyword>
<name>A0A3B0PRQ3_MYCSY</name>
<keyword evidence="7 9" id="KW-1133">Transmembrane helix</keyword>
<accession>A0A3B0PRQ3</accession>
<evidence type="ECO:0000313" key="10">
    <source>
        <dbReference type="EMBL" id="SYV92333.1"/>
    </source>
</evidence>
<dbReference type="InterPro" id="IPR004703">
    <property type="entry name" value="PTS_sugar-sp_permease"/>
</dbReference>
<comment type="subcellular location">
    <subcellularLocation>
        <location evidence="1">Cell membrane</location>
        <topology evidence="1">Multi-pass membrane protein</topology>
    </subcellularLocation>
</comment>
<keyword evidence="6 9" id="KW-0812">Transmembrane</keyword>
<evidence type="ECO:0000256" key="8">
    <source>
        <dbReference type="ARBA" id="ARBA00023136"/>
    </source>
</evidence>
<dbReference type="Proteomes" id="UP000259328">
    <property type="component" value="Chromosome"/>
</dbReference>
<dbReference type="GO" id="GO:0005886">
    <property type="term" value="C:plasma membrane"/>
    <property type="evidence" value="ECO:0007669"/>
    <property type="project" value="UniProtKB-SubCell"/>
</dbReference>
<dbReference type="EMBL" id="LS991953">
    <property type="protein sequence ID" value="SYV92333.1"/>
    <property type="molecule type" value="Genomic_DNA"/>
</dbReference>
<dbReference type="Pfam" id="PF03611">
    <property type="entry name" value="EIIC-GAT"/>
    <property type="match status" value="1"/>
</dbReference>
<proteinExistence type="predicted"/>
<evidence type="ECO:0000256" key="3">
    <source>
        <dbReference type="ARBA" id="ARBA00022475"/>
    </source>
</evidence>
<evidence type="ECO:0000256" key="7">
    <source>
        <dbReference type="ARBA" id="ARBA00022989"/>
    </source>
</evidence>
<protein>
    <submittedName>
        <fullName evidence="10">Ascorbate-specific PTS system EIIC component</fullName>
    </submittedName>
</protein>
<feature type="transmembrane region" description="Helical" evidence="9">
    <location>
        <begin position="42"/>
        <end position="62"/>
    </location>
</feature>
<gene>
    <name evidence="10" type="primary">ulaA_1</name>
    <name evidence="10" type="ORF">NCTC10124_00050</name>
</gene>